<feature type="transmembrane region" description="Helical" evidence="1">
    <location>
        <begin position="225"/>
        <end position="244"/>
    </location>
</feature>
<evidence type="ECO:0000256" key="1">
    <source>
        <dbReference type="SAM" id="Phobius"/>
    </source>
</evidence>
<reference evidence="2 3" key="1">
    <citation type="journal article" date="2013" name="Genome Announc.">
        <title>Draft Genome Sequence of Rhodococcus ruber Strain BKS 20-38.</title>
        <authorList>
            <person name="Bala M."/>
            <person name="Kumar S."/>
            <person name="Raghava G.P."/>
            <person name="Mayilraj S."/>
        </authorList>
    </citation>
    <scope>NUCLEOTIDE SEQUENCE [LARGE SCALE GENOMIC DNA]</scope>
    <source>
        <strain evidence="2 3">BKS 20-38</strain>
    </source>
</reference>
<sequence length="246" mass="25641">MSVSTGRGCDYSSSEIDDRRSEGWLMAGAIGQSLPIAVGLLLAAMPMVMLSVLLVTKRPLRVSYAFVGGWFAGLLVVGAVVVAVADVIMLSDEPTWWAAAAKLVLGVVLVLLAVRKWYSRPQPGEESTVPGWMAAAQTMTARRALALGFLFAAANPKNLALVAAGAVVIADATARVPEQIVALIVFAVVASLGVAAPPVVRGVFTDRADRALAAADEWMTRQHTVIMAAVLLILGLILIGNGIAGL</sequence>
<evidence type="ECO:0000313" key="3">
    <source>
        <dbReference type="Proteomes" id="UP000011731"/>
    </source>
</evidence>
<proteinExistence type="predicted"/>
<feature type="transmembrane region" description="Helical" evidence="1">
    <location>
        <begin position="144"/>
        <end position="168"/>
    </location>
</feature>
<feature type="transmembrane region" description="Helical" evidence="1">
    <location>
        <begin position="96"/>
        <end position="114"/>
    </location>
</feature>
<evidence type="ECO:0008006" key="4">
    <source>
        <dbReference type="Google" id="ProtNLM"/>
    </source>
</evidence>
<keyword evidence="3" id="KW-1185">Reference proteome</keyword>
<gene>
    <name evidence="2" type="ORF">G352_23251</name>
</gene>
<dbReference type="PATRIC" id="fig|1278076.4.peg.4768"/>
<dbReference type="Pfam" id="PF11139">
    <property type="entry name" value="SfLAP"/>
    <property type="match status" value="1"/>
</dbReference>
<name>M2YKY3_9NOCA</name>
<comment type="caution">
    <text evidence="2">The sequence shown here is derived from an EMBL/GenBank/DDBJ whole genome shotgun (WGS) entry which is preliminary data.</text>
</comment>
<organism evidence="2 3">
    <name type="scientific">Rhodococcus ruber BKS 20-38</name>
    <dbReference type="NCBI Taxonomy" id="1278076"/>
    <lineage>
        <taxon>Bacteria</taxon>
        <taxon>Bacillati</taxon>
        <taxon>Actinomycetota</taxon>
        <taxon>Actinomycetes</taxon>
        <taxon>Mycobacteriales</taxon>
        <taxon>Nocardiaceae</taxon>
        <taxon>Rhodococcus</taxon>
    </lineage>
</organism>
<keyword evidence="1" id="KW-0812">Transmembrane</keyword>
<feature type="transmembrane region" description="Helical" evidence="1">
    <location>
        <begin position="180"/>
        <end position="204"/>
    </location>
</feature>
<evidence type="ECO:0000313" key="2">
    <source>
        <dbReference type="EMBL" id="EME55382.1"/>
    </source>
</evidence>
<dbReference type="AlphaFoldDB" id="M2YKY3"/>
<dbReference type="EMBL" id="AOEX01000087">
    <property type="protein sequence ID" value="EME55382.1"/>
    <property type="molecule type" value="Genomic_DNA"/>
</dbReference>
<dbReference type="InterPro" id="IPR021315">
    <property type="entry name" value="Gap/Sap"/>
</dbReference>
<keyword evidence="1" id="KW-1133">Transmembrane helix</keyword>
<feature type="transmembrane region" description="Helical" evidence="1">
    <location>
        <begin position="34"/>
        <end position="55"/>
    </location>
</feature>
<accession>M2YKY3</accession>
<feature type="transmembrane region" description="Helical" evidence="1">
    <location>
        <begin position="67"/>
        <end position="90"/>
    </location>
</feature>
<keyword evidence="1" id="KW-0472">Membrane</keyword>
<protein>
    <recommendedName>
        <fullName evidence="4">Sap-like sulfolipid-1-addressing protein</fullName>
    </recommendedName>
</protein>
<dbReference type="Proteomes" id="UP000011731">
    <property type="component" value="Unassembled WGS sequence"/>
</dbReference>